<sequence length="365" mass="38090">MVNTIEERNLEIANIFIQEFDAPVQILTAYQDDEGVIYGNLLSSGDFYTYAFDEESIGVVHHEQETEELNEYAEGLLAGYGVKTDSDSPIEYTFGMLRIDAQVRCNKGGTPCGKVCLPKGSVCRKYGSGGGGGGKLKSGGGAALGAGIAGGVALAGTAGAAGTLAYINRKNLATGGKAVAGRLKRAGQEGYSELKTGLSGAKMSLKAGFEAAKELDKNIASAEKQVPEKEKSKARMTRRVITNTTAAGGVGGAIGSTSAGVENAARAVGRNLKAAGEDIKTTAKNSANTTARAAKNVKETFFGKKTNTNSQQATPIDPQPIKPPTASKEPKRQQVTVIPVPQPKLPQGESSKPSQKKPGRPRKNK</sequence>
<dbReference type="Proteomes" id="UP000222310">
    <property type="component" value="Unassembled WGS sequence"/>
</dbReference>
<evidence type="ECO:0000256" key="1">
    <source>
        <dbReference type="SAM" id="MobiDB-lite"/>
    </source>
</evidence>
<dbReference type="RefSeq" id="WP_099066485.1">
    <property type="nucleotide sequence ID" value="NZ_LAHD01000005.1"/>
</dbReference>
<dbReference type="GeneID" id="57094404"/>
<dbReference type="AlphaFoldDB" id="A0A9Q5ZFX2"/>
<feature type="region of interest" description="Disordered" evidence="1">
    <location>
        <begin position="297"/>
        <end position="365"/>
    </location>
</feature>
<name>A0A9Q5ZFX2_NOSLI</name>
<proteinExistence type="predicted"/>
<comment type="caution">
    <text evidence="2">The sequence shown here is derived from an EMBL/GenBank/DDBJ whole genome shotgun (WGS) entry which is preliminary data.</text>
</comment>
<dbReference type="EMBL" id="LAHD01000005">
    <property type="protein sequence ID" value="PHK06705.1"/>
    <property type="molecule type" value="Genomic_DNA"/>
</dbReference>
<accession>A0A9Q5ZFX2</accession>
<evidence type="ECO:0000313" key="3">
    <source>
        <dbReference type="Proteomes" id="UP000222310"/>
    </source>
</evidence>
<protein>
    <submittedName>
        <fullName evidence="2">Uncharacterized protein</fullName>
    </submittedName>
</protein>
<organism evidence="2 3">
    <name type="scientific">Nostoc linckia z8</name>
    <dbReference type="NCBI Taxonomy" id="1628746"/>
    <lineage>
        <taxon>Bacteria</taxon>
        <taxon>Bacillati</taxon>
        <taxon>Cyanobacteriota</taxon>
        <taxon>Cyanophyceae</taxon>
        <taxon>Nostocales</taxon>
        <taxon>Nostocaceae</taxon>
        <taxon>Nostoc</taxon>
    </lineage>
</organism>
<feature type="compositionally biased region" description="Basic residues" evidence="1">
    <location>
        <begin position="354"/>
        <end position="365"/>
    </location>
</feature>
<evidence type="ECO:0000313" key="2">
    <source>
        <dbReference type="EMBL" id="PHK06705.1"/>
    </source>
</evidence>
<reference evidence="2 3" key="1">
    <citation type="submission" date="2015-02" db="EMBL/GenBank/DDBJ databases">
        <title>Nostoc linckia genome annotation.</title>
        <authorList>
            <person name="Zhou Z."/>
        </authorList>
    </citation>
    <scope>NUCLEOTIDE SEQUENCE [LARGE SCALE GENOMIC DNA]</scope>
    <source>
        <strain evidence="3">z8</strain>
    </source>
</reference>
<feature type="compositionally biased region" description="Polar residues" evidence="1">
    <location>
        <begin position="305"/>
        <end position="314"/>
    </location>
</feature>
<gene>
    <name evidence="2" type="ORF">VF08_02920</name>
</gene>